<dbReference type="Gene3D" id="3.40.50.1820">
    <property type="entry name" value="alpha/beta hydrolase"/>
    <property type="match status" value="1"/>
</dbReference>
<dbReference type="STRING" id="94643.A0A2A9MP52"/>
<reference evidence="3 4" key="1">
    <citation type="submission" date="2017-09" db="EMBL/GenBank/DDBJ databases">
        <title>Genome sequencing of Besnoitia besnoiti strain Bb-Ger1.</title>
        <authorList>
            <person name="Schares G."/>
            <person name="Venepally P."/>
            <person name="Lorenzi H.A."/>
        </authorList>
    </citation>
    <scope>NUCLEOTIDE SEQUENCE [LARGE SCALE GENOMIC DNA]</scope>
    <source>
        <strain evidence="3 4">Bb-Ger1</strain>
    </source>
</reference>
<feature type="compositionally biased region" description="Low complexity" evidence="1">
    <location>
        <begin position="154"/>
        <end position="163"/>
    </location>
</feature>
<evidence type="ECO:0000256" key="1">
    <source>
        <dbReference type="SAM" id="MobiDB-lite"/>
    </source>
</evidence>
<dbReference type="AlphaFoldDB" id="A0A2A9MP52"/>
<evidence type="ECO:0000313" key="3">
    <source>
        <dbReference type="EMBL" id="PFH38086.1"/>
    </source>
</evidence>
<dbReference type="GeneID" id="40305490"/>
<accession>A0A2A9MP52</accession>
<feature type="compositionally biased region" description="Low complexity" evidence="1">
    <location>
        <begin position="76"/>
        <end position="96"/>
    </location>
</feature>
<evidence type="ECO:0000259" key="2">
    <source>
        <dbReference type="Pfam" id="PF02129"/>
    </source>
</evidence>
<protein>
    <submittedName>
        <fullName evidence="3">Esterase/lipase/thioesterase domain-containing protein</fullName>
    </submittedName>
</protein>
<feature type="compositionally biased region" description="Basic and acidic residues" evidence="1">
    <location>
        <begin position="62"/>
        <end position="75"/>
    </location>
</feature>
<dbReference type="GO" id="GO:0016787">
    <property type="term" value="F:hydrolase activity"/>
    <property type="evidence" value="ECO:0007669"/>
    <property type="project" value="InterPro"/>
</dbReference>
<dbReference type="VEuPathDB" id="ToxoDB:BESB_004270"/>
<comment type="caution">
    <text evidence="3">The sequence shown here is derived from an EMBL/GenBank/DDBJ whole genome shotgun (WGS) entry which is preliminary data.</text>
</comment>
<dbReference type="OrthoDB" id="10260961at2759"/>
<dbReference type="KEGG" id="bbes:BESB_004270"/>
<evidence type="ECO:0000313" key="4">
    <source>
        <dbReference type="Proteomes" id="UP000224006"/>
    </source>
</evidence>
<feature type="region of interest" description="Disordered" evidence="1">
    <location>
        <begin position="1"/>
        <end position="97"/>
    </location>
</feature>
<proteinExistence type="predicted"/>
<organism evidence="3 4">
    <name type="scientific">Besnoitia besnoiti</name>
    <name type="common">Apicomplexan protozoan</name>
    <dbReference type="NCBI Taxonomy" id="94643"/>
    <lineage>
        <taxon>Eukaryota</taxon>
        <taxon>Sar</taxon>
        <taxon>Alveolata</taxon>
        <taxon>Apicomplexa</taxon>
        <taxon>Conoidasida</taxon>
        <taxon>Coccidia</taxon>
        <taxon>Eucoccidiorida</taxon>
        <taxon>Eimeriorina</taxon>
        <taxon>Sarcocystidae</taxon>
        <taxon>Besnoitia</taxon>
    </lineage>
</organism>
<dbReference type="PANTHER" id="PTHR42103:SF2">
    <property type="entry name" value="AB HYDROLASE-1 DOMAIN-CONTAINING PROTEIN"/>
    <property type="match status" value="1"/>
</dbReference>
<dbReference type="PANTHER" id="PTHR42103">
    <property type="entry name" value="ALPHA/BETA-HYDROLASES SUPERFAMILY PROTEIN"/>
    <property type="match status" value="1"/>
</dbReference>
<dbReference type="InterPro" id="IPR000383">
    <property type="entry name" value="Xaa-Pro-like_dom"/>
</dbReference>
<feature type="compositionally biased region" description="Pro residues" evidence="1">
    <location>
        <begin position="1"/>
        <end position="12"/>
    </location>
</feature>
<dbReference type="EMBL" id="NWUJ01000001">
    <property type="protein sequence ID" value="PFH38086.1"/>
    <property type="molecule type" value="Genomic_DNA"/>
</dbReference>
<dbReference type="InterPro" id="IPR029058">
    <property type="entry name" value="AB_hydrolase_fold"/>
</dbReference>
<dbReference type="RefSeq" id="XP_029222095.1">
    <property type="nucleotide sequence ID" value="XM_029359182.1"/>
</dbReference>
<feature type="domain" description="Xaa-Pro dipeptidyl-peptidase-like" evidence="2">
    <location>
        <begin position="212"/>
        <end position="283"/>
    </location>
</feature>
<gene>
    <name evidence="3" type="ORF">BESB_004270</name>
</gene>
<name>A0A2A9MP52_BESBE</name>
<dbReference type="SUPFAM" id="SSF53474">
    <property type="entry name" value="alpha/beta-Hydrolases"/>
    <property type="match status" value="1"/>
</dbReference>
<feature type="region of interest" description="Disordered" evidence="1">
    <location>
        <begin position="137"/>
        <end position="187"/>
    </location>
</feature>
<dbReference type="Proteomes" id="UP000224006">
    <property type="component" value="Chromosome I"/>
</dbReference>
<feature type="compositionally biased region" description="Basic and acidic residues" evidence="1">
    <location>
        <begin position="164"/>
        <end position="178"/>
    </location>
</feature>
<dbReference type="Pfam" id="PF02129">
    <property type="entry name" value="Peptidase_S15"/>
    <property type="match status" value="1"/>
</dbReference>
<keyword evidence="4" id="KW-1185">Reference proteome</keyword>
<sequence length="398" mass="42223">MDASPSSPPSSSPPSSSSSSHRFFSAADAEKQGRSAGDGASCESSATRGRGDALRARGASRGNREDRRASHRDVKAYSAQLSSSSSAPYPRASRSLNAPTRHRVPLVSVPFTTYSASRTRVKLECVLWIAETFATSARTMPAPSSSPPSECPAERPTAGAAAGAERDTDEAAKAREPPRALPSDDGDLETLKGLKVGRFPMAVLVHQYSLMGGSRELVQGKARILASRGVPAVAFDLRGVGGSEGRATFTGGDEVQDTVAVCRWAVEHLSAENIFLIGTSAGAPISGSAVPLVPEVKGWVGIGYTFGFLSSILFSHHYKNILESDRPKLFLHAGADGFTSTSTFKSYFKKAKDPKEQLIIDGVGHFELEGPSYDQVLCGAICAFIEKYSATPPVLLRW</sequence>